<evidence type="ECO:0000256" key="2">
    <source>
        <dbReference type="SAM" id="Coils"/>
    </source>
</evidence>
<dbReference type="InterPro" id="IPR007236">
    <property type="entry name" value="SlyX"/>
</dbReference>
<evidence type="ECO:0000313" key="3">
    <source>
        <dbReference type="EMBL" id="KAA2286112.1"/>
    </source>
</evidence>
<dbReference type="AlphaFoldDB" id="A0A5B2ZGC2"/>
<gene>
    <name evidence="1" type="primary">slyX</name>
    <name evidence="3" type="ORF">F0415_01005</name>
</gene>
<comment type="similarity">
    <text evidence="1">Belongs to the SlyX family.</text>
</comment>
<dbReference type="Pfam" id="PF04102">
    <property type="entry name" value="SlyX"/>
    <property type="match status" value="1"/>
</dbReference>
<feature type="coiled-coil region" evidence="2">
    <location>
        <begin position="6"/>
        <end position="65"/>
    </location>
</feature>
<protein>
    <recommendedName>
        <fullName evidence="1">Protein SlyX homolog</fullName>
    </recommendedName>
</protein>
<sequence>MPELPFGSLQARLEELETRFAFQEQALAELSEALAESRLETARMAERLERALADLRQLRTLLYADPGAEPPPPHY</sequence>
<dbReference type="RefSeq" id="WP_149859331.1">
    <property type="nucleotide sequence ID" value="NZ_VUOD01000001.1"/>
</dbReference>
<dbReference type="PANTHER" id="PTHR36508">
    <property type="entry name" value="PROTEIN SLYX"/>
    <property type="match status" value="1"/>
</dbReference>
<keyword evidence="2" id="KW-0175">Coiled coil</keyword>
<keyword evidence="4" id="KW-1185">Reference proteome</keyword>
<accession>A0A5B2ZGC2</accession>
<reference evidence="3 4" key="2">
    <citation type="submission" date="2019-09" db="EMBL/GenBank/DDBJ databases">
        <authorList>
            <person name="Mazur A."/>
        </authorList>
    </citation>
    <scope>NUCLEOTIDE SEQUENCE [LARGE SCALE GENOMIC DNA]</scope>
    <source>
        <strain evidence="3 4">3729k</strain>
    </source>
</reference>
<dbReference type="PANTHER" id="PTHR36508:SF1">
    <property type="entry name" value="PROTEIN SLYX"/>
    <property type="match status" value="1"/>
</dbReference>
<dbReference type="Proteomes" id="UP000322165">
    <property type="component" value="Unassembled WGS sequence"/>
</dbReference>
<evidence type="ECO:0000313" key="4">
    <source>
        <dbReference type="Proteomes" id="UP000322165"/>
    </source>
</evidence>
<dbReference type="Gene3D" id="1.20.5.300">
    <property type="match status" value="1"/>
</dbReference>
<evidence type="ECO:0000256" key="1">
    <source>
        <dbReference type="HAMAP-Rule" id="MF_00715"/>
    </source>
</evidence>
<dbReference type="HAMAP" id="MF_00715">
    <property type="entry name" value="SlyX"/>
    <property type="match status" value="1"/>
</dbReference>
<name>A0A5B2ZGC2_9GAMM</name>
<proteinExistence type="inferred from homology"/>
<organism evidence="3 4">
    <name type="scientific">Arenimonas fontis</name>
    <dbReference type="NCBI Taxonomy" id="2608255"/>
    <lineage>
        <taxon>Bacteria</taxon>
        <taxon>Pseudomonadati</taxon>
        <taxon>Pseudomonadota</taxon>
        <taxon>Gammaproteobacteria</taxon>
        <taxon>Lysobacterales</taxon>
        <taxon>Lysobacteraceae</taxon>
        <taxon>Arenimonas</taxon>
    </lineage>
</organism>
<reference evidence="3 4" key="1">
    <citation type="submission" date="2019-09" db="EMBL/GenBank/DDBJ databases">
        <title>Arenimonas chukotkensis sp. nov., a bacterium isolated from Chukotka hot spring, Arctic region, Russia.</title>
        <authorList>
            <person name="Zayulina K.S."/>
            <person name="Prokofeva M.I."/>
            <person name="Elcheninov A.G."/>
            <person name="Novikov A."/>
            <person name="Kochetkova T.V."/>
            <person name="Kublanov I.V."/>
        </authorList>
    </citation>
    <scope>NUCLEOTIDE SEQUENCE [LARGE SCALE GENOMIC DNA]</scope>
    <source>
        <strain evidence="3 4">3729k</strain>
    </source>
</reference>
<dbReference type="EMBL" id="VUOD01000001">
    <property type="protein sequence ID" value="KAA2286112.1"/>
    <property type="molecule type" value="Genomic_DNA"/>
</dbReference>
<comment type="caution">
    <text evidence="3">The sequence shown here is derived from an EMBL/GenBank/DDBJ whole genome shotgun (WGS) entry which is preliminary data.</text>
</comment>